<dbReference type="OrthoDB" id="7273031at2"/>
<feature type="transmembrane region" description="Helical" evidence="1">
    <location>
        <begin position="81"/>
        <end position="98"/>
    </location>
</feature>
<name>A0A5R9IYG6_9PROT</name>
<evidence type="ECO:0000256" key="1">
    <source>
        <dbReference type="SAM" id="Phobius"/>
    </source>
</evidence>
<dbReference type="RefSeq" id="WP_138328117.1">
    <property type="nucleotide sequence ID" value="NZ_VCDI01000016.1"/>
</dbReference>
<keyword evidence="1" id="KW-1133">Transmembrane helix</keyword>
<evidence type="ECO:0000313" key="3">
    <source>
        <dbReference type="Proteomes" id="UP000305654"/>
    </source>
</evidence>
<gene>
    <name evidence="2" type="ORF">FE263_21585</name>
</gene>
<feature type="transmembrane region" description="Helical" evidence="1">
    <location>
        <begin position="51"/>
        <end position="69"/>
    </location>
</feature>
<keyword evidence="1" id="KW-0812">Transmembrane</keyword>
<feature type="transmembrane region" description="Helical" evidence="1">
    <location>
        <begin position="105"/>
        <end position="123"/>
    </location>
</feature>
<dbReference type="Pfam" id="PF11911">
    <property type="entry name" value="DUF3429"/>
    <property type="match status" value="1"/>
</dbReference>
<comment type="caution">
    <text evidence="2">The sequence shown here is derived from an EMBL/GenBank/DDBJ whole genome shotgun (WGS) entry which is preliminary data.</text>
</comment>
<feature type="transmembrane region" description="Helical" evidence="1">
    <location>
        <begin position="20"/>
        <end position="39"/>
    </location>
</feature>
<dbReference type="EMBL" id="VCDI01000016">
    <property type="protein sequence ID" value="TLU70520.1"/>
    <property type="molecule type" value="Genomic_DNA"/>
</dbReference>
<sequence length="159" mass="16850">MQVAQYEEDAQDHTPAESLLLAYAAMLPIASGTAASLALGRERGAALEVSTIRFAGAVLCFLAGVRRGLSFRQSGGPTVGQLGVMFSTFSLGSGALLLPPRKPALLLLLSGFGLLALLDPEAARTHQAPRFFARLRPVQMVIPIASLAALFFRRSKTVK</sequence>
<dbReference type="InterPro" id="IPR021836">
    <property type="entry name" value="DUF3429"/>
</dbReference>
<organism evidence="2 3">
    <name type="scientific">Lichenicoccus roseus</name>
    <dbReference type="NCBI Taxonomy" id="2683649"/>
    <lineage>
        <taxon>Bacteria</taxon>
        <taxon>Pseudomonadati</taxon>
        <taxon>Pseudomonadota</taxon>
        <taxon>Alphaproteobacteria</taxon>
        <taxon>Acetobacterales</taxon>
        <taxon>Acetobacteraceae</taxon>
        <taxon>Lichenicoccus</taxon>
    </lineage>
</organism>
<protein>
    <submittedName>
        <fullName evidence="2">DUF3429 domain-containing protein</fullName>
    </submittedName>
</protein>
<reference evidence="2 3" key="1">
    <citation type="submission" date="2019-05" db="EMBL/GenBank/DDBJ databases">
        <authorList>
            <person name="Pankratov T."/>
            <person name="Grouzdev D."/>
        </authorList>
    </citation>
    <scope>NUCLEOTIDE SEQUENCE [LARGE SCALE GENOMIC DNA]</scope>
    <source>
        <strain evidence="2 3">KEBCLARHB70R</strain>
    </source>
</reference>
<keyword evidence="3" id="KW-1185">Reference proteome</keyword>
<dbReference type="Proteomes" id="UP000305654">
    <property type="component" value="Unassembled WGS sequence"/>
</dbReference>
<evidence type="ECO:0000313" key="2">
    <source>
        <dbReference type="EMBL" id="TLU70520.1"/>
    </source>
</evidence>
<accession>A0A5R9IYG6</accession>
<keyword evidence="1" id="KW-0472">Membrane</keyword>
<proteinExistence type="predicted"/>
<dbReference type="AlphaFoldDB" id="A0A5R9IYG6"/>
<feature type="transmembrane region" description="Helical" evidence="1">
    <location>
        <begin position="135"/>
        <end position="152"/>
    </location>
</feature>